<name>A0ABY8KQD3_9FLAO</name>
<sequence>MKKRIKYFIKIVVALFLLAITIITTAYLWPNSKFQTPVVYERTIIKNINIVDVVTGEIAEDQFVLIEQSQITKIDSTNITTSENALIIDGTGKFLIPGLWDMHTHSNQHSEWLHHPLYIANGVTGVRDMSGQLNEKDSYWVGSKERLQWNKDLENNTRVSPRYVLQSSYQMDGEKAIPEESPNFFKLQKPSQVDSLLQFYKKENVDFIKVYQQSGWS</sequence>
<organism evidence="2 3">
    <name type="scientific">Aequorivita marisscotiae</name>
    <dbReference type="NCBI Taxonomy" id="3040348"/>
    <lineage>
        <taxon>Bacteria</taxon>
        <taxon>Pseudomonadati</taxon>
        <taxon>Bacteroidota</taxon>
        <taxon>Flavobacteriia</taxon>
        <taxon>Flavobacteriales</taxon>
        <taxon>Flavobacteriaceae</taxon>
        <taxon>Aequorivita</taxon>
    </lineage>
</organism>
<evidence type="ECO:0000313" key="3">
    <source>
        <dbReference type="Proteomes" id="UP001238523"/>
    </source>
</evidence>
<gene>
    <name evidence="2" type="ORF">QCQ61_10715</name>
</gene>
<protein>
    <recommendedName>
        <fullName evidence="4">Amidohydrolase family protein</fullName>
    </recommendedName>
</protein>
<dbReference type="InterPro" id="IPR032466">
    <property type="entry name" value="Metal_Hydrolase"/>
</dbReference>
<accession>A0ABY8KQD3</accession>
<dbReference type="InterPro" id="IPR011059">
    <property type="entry name" value="Metal-dep_hydrolase_composite"/>
</dbReference>
<dbReference type="PANTHER" id="PTHR43135">
    <property type="entry name" value="ALPHA-D-RIBOSE 1-METHYLPHOSPHONATE 5-TRIPHOSPHATE DIPHOSPHATASE"/>
    <property type="match status" value="1"/>
</dbReference>
<keyword evidence="3" id="KW-1185">Reference proteome</keyword>
<dbReference type="PANTHER" id="PTHR43135:SF3">
    <property type="entry name" value="ALPHA-D-RIBOSE 1-METHYLPHOSPHONATE 5-TRIPHOSPHATE DIPHOSPHATASE"/>
    <property type="match status" value="1"/>
</dbReference>
<evidence type="ECO:0008006" key="4">
    <source>
        <dbReference type="Google" id="ProtNLM"/>
    </source>
</evidence>
<dbReference type="EMBL" id="CP122379">
    <property type="protein sequence ID" value="WGF91679.1"/>
    <property type="molecule type" value="Genomic_DNA"/>
</dbReference>
<dbReference type="SUPFAM" id="SSF51556">
    <property type="entry name" value="Metallo-dependent hydrolases"/>
    <property type="match status" value="1"/>
</dbReference>
<reference evidence="2 3" key="1">
    <citation type="submission" date="2023-04" db="EMBL/GenBank/DDBJ databases">
        <title>Taxonomic identification of the Arctic strain Aequorivita sp. nov. and transcriptomic analysis in response to temperature stress.</title>
        <authorList>
            <person name="Liu W."/>
            <person name="Cong B."/>
            <person name="Lin J."/>
        </authorList>
    </citation>
    <scope>NUCLEOTIDE SEQUENCE [LARGE SCALE GENOMIC DNA]</scope>
    <source>
        <strain evidence="2 3">Ant34-E75</strain>
    </source>
</reference>
<keyword evidence="1" id="KW-0472">Membrane</keyword>
<feature type="transmembrane region" description="Helical" evidence="1">
    <location>
        <begin position="7"/>
        <end position="29"/>
    </location>
</feature>
<evidence type="ECO:0000256" key="1">
    <source>
        <dbReference type="SAM" id="Phobius"/>
    </source>
</evidence>
<dbReference type="SUPFAM" id="SSF51338">
    <property type="entry name" value="Composite domain of metallo-dependent hydrolases"/>
    <property type="match status" value="1"/>
</dbReference>
<keyword evidence="1" id="KW-0812">Transmembrane</keyword>
<evidence type="ECO:0000313" key="2">
    <source>
        <dbReference type="EMBL" id="WGF91679.1"/>
    </source>
</evidence>
<dbReference type="RefSeq" id="WP_279447648.1">
    <property type="nucleotide sequence ID" value="NZ_CP122379.1"/>
</dbReference>
<dbReference type="InterPro" id="IPR051781">
    <property type="entry name" value="Metallo-dep_Hydrolase"/>
</dbReference>
<keyword evidence="1" id="KW-1133">Transmembrane helix</keyword>
<proteinExistence type="predicted"/>
<dbReference type="Proteomes" id="UP001238523">
    <property type="component" value="Chromosome"/>
</dbReference>
<dbReference type="Gene3D" id="2.30.40.10">
    <property type="entry name" value="Urease, subunit C, domain 1"/>
    <property type="match status" value="1"/>
</dbReference>